<dbReference type="Proteomes" id="UP000886700">
    <property type="component" value="Unplaced"/>
</dbReference>
<organism evidence="4 6">
    <name type="scientific">Mesocricetus auratus</name>
    <name type="common">Golden hamster</name>
    <dbReference type="NCBI Taxonomy" id="10036"/>
    <lineage>
        <taxon>Eukaryota</taxon>
        <taxon>Metazoa</taxon>
        <taxon>Chordata</taxon>
        <taxon>Craniata</taxon>
        <taxon>Vertebrata</taxon>
        <taxon>Euteleostomi</taxon>
        <taxon>Mammalia</taxon>
        <taxon>Eutheria</taxon>
        <taxon>Euarchontoglires</taxon>
        <taxon>Glires</taxon>
        <taxon>Rodentia</taxon>
        <taxon>Myomorpha</taxon>
        <taxon>Muroidea</taxon>
        <taxon>Cricetidae</taxon>
        <taxon>Cricetinae</taxon>
        <taxon>Mesocricetus</taxon>
    </lineage>
</organism>
<evidence type="ECO:0000256" key="1">
    <source>
        <dbReference type="ARBA" id="ARBA00010283"/>
    </source>
</evidence>
<evidence type="ECO:0000256" key="2">
    <source>
        <dbReference type="SAM" id="MobiDB-lite"/>
    </source>
</evidence>
<reference evidence="5 6" key="1">
    <citation type="submission" date="2025-05" db="UniProtKB">
        <authorList>
            <consortium name="RefSeq"/>
        </authorList>
    </citation>
    <scope>IDENTIFICATION</scope>
    <source>
        <tissue evidence="5 6">Liver</tissue>
    </source>
</reference>
<feature type="domain" description="XLR/SYCP3/FAM9" evidence="3">
    <location>
        <begin position="77"/>
        <end position="177"/>
    </location>
</feature>
<evidence type="ECO:0000313" key="4">
    <source>
        <dbReference type="Proteomes" id="UP000886700"/>
    </source>
</evidence>
<dbReference type="PANTHER" id="PTHR19368">
    <property type="entry name" value="XLR/SCP3/FAM9"/>
    <property type="match status" value="1"/>
</dbReference>
<dbReference type="RefSeq" id="XP_040596890.1">
    <property type="nucleotide sequence ID" value="XM_040740956.1"/>
</dbReference>
<sequence length="269" mass="30515">MSGSVRKATGSAGMPTRLDPNLISDDTQSPDAIFPADQEVVDVSGEDITSSGTEGQQARKEIQDLFEEFEEPIKNFLERNKERFTAIIAASFETMEQKVEDVLKSQCEERQKLYEDYSLQFLNLVVMCNIDADEVKKHGENLSNMFNEQRKFIHQTLTLQKNRMEEIKSVCEQYLEGHSPNLELTCHVARLAVHQVPGVACPTPVVIVQDKLLHLQKKRKLETLRDSQGDSVVEELRHLIATLEIKLLMLNRQQESAAADQSLLDLLFS</sequence>
<dbReference type="RefSeq" id="XP_040596889.1">
    <property type="nucleotide sequence ID" value="XM_040740955.1"/>
</dbReference>
<gene>
    <name evidence="5 6" type="primary">LOC121138157</name>
</gene>
<dbReference type="GeneID" id="121138157"/>
<dbReference type="InterPro" id="IPR051443">
    <property type="entry name" value="XLR/SYCP3"/>
</dbReference>
<protein>
    <submittedName>
        <fullName evidence="5 6">X-linked lymphocyte-regulated protein 3A-like isoform X1</fullName>
    </submittedName>
</protein>
<name>A0ABM2X1V5_MESAU</name>
<feature type="region of interest" description="Disordered" evidence="2">
    <location>
        <begin position="1"/>
        <end position="31"/>
    </location>
</feature>
<proteinExistence type="inferred from homology"/>
<dbReference type="InterPro" id="IPR006888">
    <property type="entry name" value="XLR/SYCP3/FAM9_dom"/>
</dbReference>
<evidence type="ECO:0000313" key="5">
    <source>
        <dbReference type="RefSeq" id="XP_040596889.1"/>
    </source>
</evidence>
<evidence type="ECO:0000259" key="3">
    <source>
        <dbReference type="Pfam" id="PF04803"/>
    </source>
</evidence>
<evidence type="ECO:0000313" key="6">
    <source>
        <dbReference type="RefSeq" id="XP_040596890.1"/>
    </source>
</evidence>
<accession>A0ABM2X1V5</accession>
<comment type="similarity">
    <text evidence="1">Belongs to the XLR/SYCP3 family.</text>
</comment>
<dbReference type="Pfam" id="PF04803">
    <property type="entry name" value="Cor1"/>
    <property type="match status" value="1"/>
</dbReference>
<dbReference type="PANTHER" id="PTHR19368:SF3">
    <property type="entry name" value="X-LINKED LYMPHOCYTE-REGULATED PROTEIN 3A-RELATED"/>
    <property type="match status" value="1"/>
</dbReference>
<keyword evidence="4" id="KW-1185">Reference proteome</keyword>